<dbReference type="RefSeq" id="XP_005711532.1">
    <property type="nucleotide sequence ID" value="XM_005711475.1"/>
</dbReference>
<protein>
    <submittedName>
        <fullName evidence="1">Uncharacterized protein</fullName>
    </submittedName>
</protein>
<dbReference type="AlphaFoldDB" id="R7QU56"/>
<name>R7QU56_CHOCR</name>
<evidence type="ECO:0000313" key="2">
    <source>
        <dbReference type="Proteomes" id="UP000012073"/>
    </source>
</evidence>
<organism evidence="1 2">
    <name type="scientific">Chondrus crispus</name>
    <name type="common">Carrageen Irish moss</name>
    <name type="synonym">Polymorpha crispa</name>
    <dbReference type="NCBI Taxonomy" id="2769"/>
    <lineage>
        <taxon>Eukaryota</taxon>
        <taxon>Rhodophyta</taxon>
        <taxon>Florideophyceae</taxon>
        <taxon>Rhodymeniophycidae</taxon>
        <taxon>Gigartinales</taxon>
        <taxon>Gigartinaceae</taxon>
        <taxon>Chondrus</taxon>
    </lineage>
</organism>
<dbReference type="Gramene" id="CDF41238">
    <property type="protein sequence ID" value="CDF41238"/>
    <property type="gene ID" value="CHC_T00007764001"/>
</dbReference>
<evidence type="ECO:0000313" key="1">
    <source>
        <dbReference type="EMBL" id="CDF41238.1"/>
    </source>
</evidence>
<keyword evidence="2" id="KW-1185">Reference proteome</keyword>
<sequence>MQISHVFRLHSCQHCDPCPCPVNEPPPCTPSGTNVATAVQCAYVSLSEDGLTFHKAGDECKTTTQFLFCMHHQAMKTFMAPPLFVMTMALPPKLSHFLLYSL</sequence>
<dbReference type="Proteomes" id="UP000012073">
    <property type="component" value="Unassembled WGS sequence"/>
</dbReference>
<proteinExistence type="predicted"/>
<dbReference type="KEGG" id="ccp:CHC_T00007764001"/>
<dbReference type="EMBL" id="HG002333">
    <property type="protein sequence ID" value="CDF41238.1"/>
    <property type="molecule type" value="Genomic_DNA"/>
</dbReference>
<accession>R7QU56</accession>
<reference evidence="2" key="1">
    <citation type="journal article" date="2013" name="Proc. Natl. Acad. Sci. U.S.A.">
        <title>Genome structure and metabolic features in the red seaweed Chondrus crispus shed light on evolution of the Archaeplastida.</title>
        <authorList>
            <person name="Collen J."/>
            <person name="Porcel B."/>
            <person name="Carre W."/>
            <person name="Ball S.G."/>
            <person name="Chaparro C."/>
            <person name="Tonon T."/>
            <person name="Barbeyron T."/>
            <person name="Michel G."/>
            <person name="Noel B."/>
            <person name="Valentin K."/>
            <person name="Elias M."/>
            <person name="Artiguenave F."/>
            <person name="Arun A."/>
            <person name="Aury J.M."/>
            <person name="Barbosa-Neto J.F."/>
            <person name="Bothwell J.H."/>
            <person name="Bouget F.Y."/>
            <person name="Brillet L."/>
            <person name="Cabello-Hurtado F."/>
            <person name="Capella-Gutierrez S."/>
            <person name="Charrier B."/>
            <person name="Cladiere L."/>
            <person name="Cock J.M."/>
            <person name="Coelho S.M."/>
            <person name="Colleoni C."/>
            <person name="Czjzek M."/>
            <person name="Da Silva C."/>
            <person name="Delage L."/>
            <person name="Denoeud F."/>
            <person name="Deschamps P."/>
            <person name="Dittami S.M."/>
            <person name="Gabaldon T."/>
            <person name="Gachon C.M."/>
            <person name="Groisillier A."/>
            <person name="Herve C."/>
            <person name="Jabbari K."/>
            <person name="Katinka M."/>
            <person name="Kloareg B."/>
            <person name="Kowalczyk N."/>
            <person name="Labadie K."/>
            <person name="Leblanc C."/>
            <person name="Lopez P.J."/>
            <person name="McLachlan D.H."/>
            <person name="Meslet-Cladiere L."/>
            <person name="Moustafa A."/>
            <person name="Nehr Z."/>
            <person name="Nyvall Collen P."/>
            <person name="Panaud O."/>
            <person name="Partensky F."/>
            <person name="Poulain J."/>
            <person name="Rensing S.A."/>
            <person name="Rousvoal S."/>
            <person name="Samson G."/>
            <person name="Symeonidi A."/>
            <person name="Weissenbach J."/>
            <person name="Zambounis A."/>
            <person name="Wincker P."/>
            <person name="Boyen C."/>
        </authorList>
    </citation>
    <scope>NUCLEOTIDE SEQUENCE [LARGE SCALE GENOMIC DNA]</scope>
    <source>
        <strain evidence="2">cv. Stackhouse</strain>
    </source>
</reference>
<dbReference type="GeneID" id="17319248"/>
<gene>
    <name evidence="1" type="ORF">CHC_T00007764001</name>
</gene>